<dbReference type="GO" id="GO:0007186">
    <property type="term" value="P:G protein-coupled receptor signaling pathway"/>
    <property type="evidence" value="ECO:0007669"/>
    <property type="project" value="TreeGrafter"/>
</dbReference>
<protein>
    <submittedName>
        <fullName evidence="2">PI3R6 kinase</fullName>
    </submittedName>
</protein>
<feature type="non-terminal residue" evidence="2">
    <location>
        <position position="1"/>
    </location>
</feature>
<feature type="non-terminal residue" evidence="2">
    <location>
        <position position="816"/>
    </location>
</feature>
<dbReference type="Proteomes" id="UP000736164">
    <property type="component" value="Unassembled WGS sequence"/>
</dbReference>
<dbReference type="GO" id="GO:0046935">
    <property type="term" value="F:1-phosphatidylinositol-3-kinase regulator activity"/>
    <property type="evidence" value="ECO:0007669"/>
    <property type="project" value="InterPro"/>
</dbReference>
<dbReference type="GO" id="GO:0005944">
    <property type="term" value="C:phosphatidylinositol 3-kinase complex, class IB"/>
    <property type="evidence" value="ECO:0007669"/>
    <property type="project" value="InterPro"/>
</dbReference>
<comment type="caution">
    <text evidence="2">The sequence shown here is derived from an EMBL/GenBank/DDBJ whole genome shotgun (WGS) entry which is preliminary data.</text>
</comment>
<evidence type="ECO:0000313" key="2">
    <source>
        <dbReference type="EMBL" id="MBN3314235.1"/>
    </source>
</evidence>
<dbReference type="Pfam" id="PF10486">
    <property type="entry name" value="PI3K_1B_p101"/>
    <property type="match status" value="3"/>
</dbReference>
<evidence type="ECO:0000256" key="1">
    <source>
        <dbReference type="SAM" id="MobiDB-lite"/>
    </source>
</evidence>
<organism evidence="2 3">
    <name type="scientific">Atractosteus spatula</name>
    <name type="common">Alligator gar</name>
    <name type="synonym">Lepisosteus spatula</name>
    <dbReference type="NCBI Taxonomy" id="7917"/>
    <lineage>
        <taxon>Eukaryota</taxon>
        <taxon>Metazoa</taxon>
        <taxon>Chordata</taxon>
        <taxon>Craniata</taxon>
        <taxon>Vertebrata</taxon>
        <taxon>Euteleostomi</taxon>
        <taxon>Actinopterygii</taxon>
        <taxon>Neopterygii</taxon>
        <taxon>Holostei</taxon>
        <taxon>Semionotiformes</taxon>
        <taxon>Lepisosteidae</taxon>
        <taxon>Atractosteus</taxon>
    </lineage>
</organism>
<keyword evidence="2" id="KW-0418">Kinase</keyword>
<name>A0A8J7NL71_ATRSP</name>
<gene>
    <name evidence="2" type="primary">Pik3r6</name>
    <name evidence="2" type="ORF">GTO95_0012989</name>
</gene>
<feature type="region of interest" description="Disordered" evidence="1">
    <location>
        <begin position="362"/>
        <end position="394"/>
    </location>
</feature>
<reference evidence="2" key="1">
    <citation type="journal article" date="2021" name="Cell">
        <title>Tracing the genetic footprints of vertebrate landing in non-teleost ray-finned fishes.</title>
        <authorList>
            <person name="Bi X."/>
            <person name="Wang K."/>
            <person name="Yang L."/>
            <person name="Pan H."/>
            <person name="Jiang H."/>
            <person name="Wei Q."/>
            <person name="Fang M."/>
            <person name="Yu H."/>
            <person name="Zhu C."/>
            <person name="Cai Y."/>
            <person name="He Y."/>
            <person name="Gan X."/>
            <person name="Zeng H."/>
            <person name="Yu D."/>
            <person name="Zhu Y."/>
            <person name="Jiang H."/>
            <person name="Qiu Q."/>
            <person name="Yang H."/>
            <person name="Zhang Y.E."/>
            <person name="Wang W."/>
            <person name="Zhu M."/>
            <person name="He S."/>
            <person name="Zhang G."/>
        </authorList>
    </citation>
    <scope>NUCLEOTIDE SEQUENCE</scope>
    <source>
        <strain evidence="2">Allg_001</strain>
    </source>
</reference>
<dbReference type="EMBL" id="JAAWVO010014709">
    <property type="protein sequence ID" value="MBN3314235.1"/>
    <property type="molecule type" value="Genomic_DNA"/>
</dbReference>
<dbReference type="GO" id="GO:0016301">
    <property type="term" value="F:kinase activity"/>
    <property type="evidence" value="ECO:0007669"/>
    <property type="project" value="UniProtKB-KW"/>
</dbReference>
<dbReference type="AlphaFoldDB" id="A0A8J7NL71"/>
<dbReference type="InterPro" id="IPR019522">
    <property type="entry name" value="PIK3R5/6"/>
</dbReference>
<keyword evidence="3" id="KW-1185">Reference proteome</keyword>
<accession>A0A8J7NL71</accession>
<proteinExistence type="predicted"/>
<dbReference type="PANTHER" id="PTHR15593:SF1">
    <property type="entry name" value="PHOSPHOINOSITIDE 3-KINASE REGULATORY SUBUNIT 6"/>
    <property type="match status" value="1"/>
</dbReference>
<sequence length="816" mass="91720">MRVSCHLPGFLKVPCSQDRHGVGYRVSSAVESDIFRSVQAILRELEGQHPASQHIRGMLRWTLHKKIENSPAKSISLVKIVVKELERAERADNKLYIIPLLHTLMYTIIQAAYIPDDLYQRVYDFCKRLLTLPEPYCTIGLSHAVKIKTERYTPGLLYQRMLITEQNIKNDQFPYQEKVLVFADPSVFPGETGVALSRDIESSSPLHSPVGHMCSVIQHTMQAALGESCDGPALARILEARGQDVEPYFQEVVLCMEHCAEEVGSDRSQYTARLQKLYAHILRTADHDVQSQGSLCSVPLPNPEISFHLWRDDEQLWRELAKFVRSGSSYDHYSMGPDFFDLNDFSVDFSPEMTRHSILSNDSGIERDLPPNELPAVAEEPPSGGSEQEQARLSRKGCIRMKPSVSDGMALLQDGVLEEPSAGGKLQRKAGSRGMSVSKQQRLYTARVVVMGDDQVLGKLARAYYSLRKREARRPFLTTKLNLKIYYIPVASEPQNASPVKENVSATSSKPCLLASYLGRVDPWFESNINSLGNMIPKLVKMQSSTSKSAETDPFLVDVISYYIRLALQPVFFTLYSVKITFSSLTKEAVEDVFVTQLAVDFPEFRFFPEGSIRNKKSISEICGAVISVNYTKASLSNRETNRGVSLRTSGVLINAIPMSERDAQSLTHIAPIPCYINESAVCSQFMYLVKQRNKNSYFSSQDIPFLFSANLDCLTVSFSDSPKIKTGVDQRIRTCSIKIRSLERRTFTVCLDKDSKRVFKDVLSIEVSRCMDPGYCIQKARKSKFTLGDEKDVGLMKYMTKGLPLPINTFAGIIQ</sequence>
<keyword evidence="2" id="KW-0808">Transferase</keyword>
<evidence type="ECO:0000313" key="3">
    <source>
        <dbReference type="Proteomes" id="UP000736164"/>
    </source>
</evidence>
<dbReference type="PANTHER" id="PTHR15593">
    <property type="entry name" value="PHOSPHATIDYLINOSITOL 3-KINASE REGULATORY SUBUNIT"/>
    <property type="match status" value="1"/>
</dbReference>